<protein>
    <submittedName>
        <fullName evidence="1">Uncharacterized protein</fullName>
    </submittedName>
</protein>
<reference evidence="2" key="1">
    <citation type="submission" date="2021-01" db="EMBL/GenBank/DDBJ databases">
        <title>Complete Genome Sequence of Thermus thermophilus Strain HB5018, Isolated from Mine Onsen Hot Spring.</title>
        <authorList>
            <person name="Miyazaki K."/>
            <person name="Moriya T."/>
            <person name="Nemoto N."/>
            <person name="Oshima T."/>
            <person name="Yura K."/>
            <person name="Bessho Y."/>
        </authorList>
    </citation>
    <scope>NUCLEOTIDE SEQUENCE [LARGE SCALE GENOMIC DNA]</scope>
    <source>
        <strain evidence="2">HB5018</strain>
    </source>
</reference>
<evidence type="ECO:0000313" key="2">
    <source>
        <dbReference type="Proteomes" id="UP000596099"/>
    </source>
</evidence>
<name>A0A7R7TED4_THETH</name>
<sequence length="499" mass="52317">MNRKGIAVVVALIGMTVILMLSLAMVQSALGNLKTGSDLLNWAQARQRAEAGVDHALAYLDGKTALSAPKTLSGQGYQVTLTPQNPQGDEIRIESQGQMGLARHTAVAVVRLQPVPAQAQNPLFGQGWISGGRITINGGVDLWGSRLHADQGYANLSGQIGVCDSSGQNCKNLNQVNPPPITGGQGVTDTQCNASGNNKVVCDGSAPKYKVCPVYQTPSDPNLTCLDAVTGRQVRWDQATRIRKPDVDALSKDRLGVRASSPYTDATTDRLCDVRFTSLDPGNAGELTQFLLSRGISGSFPQDVNQLLPLVLNALNGSGLRVCVQNNVTLPGGTSLGNVTFYVGGTFQVNGTVTLNGVSVAAGSGINLGDLQATDSRFYTGGTLNLNNGATFRGDSTLASRQSLTFNGRADLLNNRALLVVSEGDITFNGRADTHAFLWAGGTITFNGTGAFIGGAVSLGGTIRNGGGQFYIQNSNALNSDLPNTETGTRPRPVVLSRR</sequence>
<dbReference type="RefSeq" id="WP_201350755.1">
    <property type="nucleotide sequence ID" value="NZ_AP024270.1"/>
</dbReference>
<evidence type="ECO:0000313" key="1">
    <source>
        <dbReference type="EMBL" id="BCP66375.1"/>
    </source>
</evidence>
<accession>A0A7R7TED4</accession>
<organism evidence="1 2">
    <name type="scientific">Thermus thermophilus</name>
    <dbReference type="NCBI Taxonomy" id="274"/>
    <lineage>
        <taxon>Bacteria</taxon>
        <taxon>Thermotogati</taxon>
        <taxon>Deinococcota</taxon>
        <taxon>Deinococci</taxon>
        <taxon>Thermales</taxon>
        <taxon>Thermaceae</taxon>
        <taxon>Thermus</taxon>
    </lineage>
</organism>
<gene>
    <name evidence="1" type="ORF">TthHB5018_13090</name>
</gene>
<dbReference type="EMBL" id="AP024270">
    <property type="protein sequence ID" value="BCP66375.1"/>
    <property type="molecule type" value="Genomic_DNA"/>
</dbReference>
<dbReference type="AlphaFoldDB" id="A0A7R7TED4"/>
<dbReference type="Proteomes" id="UP000596099">
    <property type="component" value="Chromosome"/>
</dbReference>
<proteinExistence type="predicted"/>